<feature type="domain" description="DUF1540" evidence="1">
    <location>
        <begin position="5"/>
        <end position="42"/>
    </location>
</feature>
<reference evidence="2 3" key="1">
    <citation type="journal article" date="2021" name="Sci. Rep.">
        <title>The distribution of antibiotic resistance genes in chicken gut microbiota commensals.</title>
        <authorList>
            <person name="Juricova H."/>
            <person name="Matiasovicova J."/>
            <person name="Kubasova T."/>
            <person name="Cejkova D."/>
            <person name="Rychlik I."/>
        </authorList>
    </citation>
    <scope>NUCLEOTIDE SEQUENCE [LARGE SCALE GENOMIC DNA]</scope>
    <source>
        <strain evidence="2 3">An435</strain>
    </source>
</reference>
<accession>A0ABS2FEN2</accession>
<protein>
    <submittedName>
        <fullName evidence="2">DUF1540 domain-containing protein</fullName>
    </submittedName>
</protein>
<organism evidence="2 3">
    <name type="scientific">Clostridium saudiense</name>
    <dbReference type="NCBI Taxonomy" id="1414720"/>
    <lineage>
        <taxon>Bacteria</taxon>
        <taxon>Bacillati</taxon>
        <taxon>Bacillota</taxon>
        <taxon>Clostridia</taxon>
        <taxon>Eubacteriales</taxon>
        <taxon>Clostridiaceae</taxon>
        <taxon>Clostridium</taxon>
    </lineage>
</organism>
<feature type="domain" description="DUF1540" evidence="1">
    <location>
        <begin position="62"/>
        <end position="100"/>
    </location>
</feature>
<keyword evidence="3" id="KW-1185">Reference proteome</keyword>
<evidence type="ECO:0000313" key="3">
    <source>
        <dbReference type="Proteomes" id="UP000767334"/>
    </source>
</evidence>
<name>A0ABS2FEN2_9CLOT</name>
<dbReference type="EMBL" id="JACJLL010000030">
    <property type="protein sequence ID" value="MBM6819020.1"/>
    <property type="molecule type" value="Genomic_DNA"/>
</dbReference>
<dbReference type="InterPro" id="IPR011437">
    <property type="entry name" value="DUF1540"/>
</dbReference>
<evidence type="ECO:0000313" key="2">
    <source>
        <dbReference type="EMBL" id="MBM6819020.1"/>
    </source>
</evidence>
<evidence type="ECO:0000259" key="1">
    <source>
        <dbReference type="Pfam" id="PF07561"/>
    </source>
</evidence>
<sequence length="106" mass="11916">MNNLMCSVNTCTHNQNNLCCREYIKVAGKNTITATFTSCENFRRKEGELTNNTQSPKNLLDVLCEAENCKYNNNQQCEADNISIEGAYALSEVQTECSTFTSKIDK</sequence>
<comment type="caution">
    <text evidence="2">The sequence shown here is derived from an EMBL/GenBank/DDBJ whole genome shotgun (WGS) entry which is preliminary data.</text>
</comment>
<dbReference type="RefSeq" id="WP_204572095.1">
    <property type="nucleotide sequence ID" value="NZ_JACJLL010000030.1"/>
</dbReference>
<gene>
    <name evidence="2" type="ORF">H6A19_06660</name>
</gene>
<dbReference type="Proteomes" id="UP000767334">
    <property type="component" value="Unassembled WGS sequence"/>
</dbReference>
<proteinExistence type="predicted"/>
<dbReference type="Pfam" id="PF07561">
    <property type="entry name" value="DUF1540"/>
    <property type="match status" value="2"/>
</dbReference>